<sequence>MPSPDAGADPPADRLARPWVRAGLALLAVWSGLLALAVGLWLDLAFLPAEDEGVHGYLAVLGAPFVLVAVGLLWWAWRSARALLAGRRDGWTRLLVVGGVAVAQAVMTARVSSRRPRGRAPRVRAMPVARRARCSQGSWPPSAWDWPRWSSPCWAVVPGHPSMQGTTPTPSEHHRRRPDAAEPSERATRCPGWLTVTPPGRPASGAENPSQVRWGSIGWPEEPGRGWHGPPRGQARPARRGAGAG</sequence>
<keyword evidence="2" id="KW-0812">Transmembrane</keyword>
<evidence type="ECO:0000256" key="1">
    <source>
        <dbReference type="SAM" id="MobiDB-lite"/>
    </source>
</evidence>
<evidence type="ECO:0008006" key="5">
    <source>
        <dbReference type="Google" id="ProtNLM"/>
    </source>
</evidence>
<accession>A0ABP8K460</accession>
<name>A0ABP8K460_9MICO</name>
<organism evidence="3 4">
    <name type="scientific">Fodinibacter luteus</name>
    <dbReference type="NCBI Taxonomy" id="552064"/>
    <lineage>
        <taxon>Bacteria</taxon>
        <taxon>Bacillati</taxon>
        <taxon>Actinomycetota</taxon>
        <taxon>Actinomycetes</taxon>
        <taxon>Micrococcales</taxon>
        <taxon>Intrasporangiaceae</taxon>
        <taxon>Fodinibacter (ex Wang et al. 2009)</taxon>
    </lineage>
</organism>
<keyword evidence="2" id="KW-0472">Membrane</keyword>
<keyword evidence="4" id="KW-1185">Reference proteome</keyword>
<feature type="transmembrane region" description="Helical" evidence="2">
    <location>
        <begin position="20"/>
        <end position="42"/>
    </location>
</feature>
<feature type="compositionally biased region" description="Basic and acidic residues" evidence="1">
    <location>
        <begin position="178"/>
        <end position="188"/>
    </location>
</feature>
<feature type="transmembrane region" description="Helical" evidence="2">
    <location>
        <begin position="91"/>
        <end position="109"/>
    </location>
</feature>
<dbReference type="Proteomes" id="UP001500945">
    <property type="component" value="Unassembled WGS sequence"/>
</dbReference>
<feature type="transmembrane region" description="Helical" evidence="2">
    <location>
        <begin position="54"/>
        <end position="76"/>
    </location>
</feature>
<evidence type="ECO:0000256" key="2">
    <source>
        <dbReference type="SAM" id="Phobius"/>
    </source>
</evidence>
<protein>
    <recommendedName>
        <fullName evidence="5">Integral membrane protein</fullName>
    </recommendedName>
</protein>
<comment type="caution">
    <text evidence="3">The sequence shown here is derived from an EMBL/GenBank/DDBJ whole genome shotgun (WGS) entry which is preliminary data.</text>
</comment>
<gene>
    <name evidence="3" type="ORF">GCM10023168_08830</name>
</gene>
<dbReference type="EMBL" id="BAABGM010000004">
    <property type="protein sequence ID" value="GAA4400270.1"/>
    <property type="molecule type" value="Genomic_DNA"/>
</dbReference>
<feature type="region of interest" description="Disordered" evidence="1">
    <location>
        <begin position="159"/>
        <end position="245"/>
    </location>
</feature>
<evidence type="ECO:0000313" key="3">
    <source>
        <dbReference type="EMBL" id="GAA4400270.1"/>
    </source>
</evidence>
<keyword evidence="2" id="KW-1133">Transmembrane helix</keyword>
<evidence type="ECO:0000313" key="4">
    <source>
        <dbReference type="Proteomes" id="UP001500945"/>
    </source>
</evidence>
<reference evidence="4" key="1">
    <citation type="journal article" date="2019" name="Int. J. Syst. Evol. Microbiol.">
        <title>The Global Catalogue of Microorganisms (GCM) 10K type strain sequencing project: providing services to taxonomists for standard genome sequencing and annotation.</title>
        <authorList>
            <consortium name="The Broad Institute Genomics Platform"/>
            <consortium name="The Broad Institute Genome Sequencing Center for Infectious Disease"/>
            <person name="Wu L."/>
            <person name="Ma J."/>
        </authorList>
    </citation>
    <scope>NUCLEOTIDE SEQUENCE [LARGE SCALE GENOMIC DNA]</scope>
    <source>
        <strain evidence="4">JCM 17809</strain>
    </source>
</reference>
<proteinExistence type="predicted"/>